<feature type="region of interest" description="Disordered" evidence="1">
    <location>
        <begin position="88"/>
        <end position="109"/>
    </location>
</feature>
<evidence type="ECO:0000313" key="2">
    <source>
        <dbReference type="EMBL" id="CAB4153154.1"/>
    </source>
</evidence>
<accession>A0A6J5N241</accession>
<organism evidence="2">
    <name type="scientific">uncultured Caudovirales phage</name>
    <dbReference type="NCBI Taxonomy" id="2100421"/>
    <lineage>
        <taxon>Viruses</taxon>
        <taxon>Duplodnaviria</taxon>
        <taxon>Heunggongvirae</taxon>
        <taxon>Uroviricota</taxon>
        <taxon>Caudoviricetes</taxon>
        <taxon>Peduoviridae</taxon>
        <taxon>Maltschvirus</taxon>
        <taxon>Maltschvirus maltsch</taxon>
    </lineage>
</organism>
<gene>
    <name evidence="2" type="ORF">UFOVP612_45</name>
</gene>
<feature type="region of interest" description="Disordered" evidence="1">
    <location>
        <begin position="212"/>
        <end position="252"/>
    </location>
</feature>
<dbReference type="EMBL" id="LR796574">
    <property type="protein sequence ID" value="CAB4153154.1"/>
    <property type="molecule type" value="Genomic_DNA"/>
</dbReference>
<protein>
    <submittedName>
        <fullName evidence="2">Uncharacterized protein</fullName>
    </submittedName>
</protein>
<proteinExistence type="predicted"/>
<sequence>MWILPKQLHTSAYVPDMEALISDLAEQSQICEPSLLARSKPSLARTWSQRWKRDSWTQHLSGRILKPSHGQNFVTAWTSSLEVIHVSRSQQQGNDSEQKIHDTSGHLSQPELFPCVQESASSRTSRDTSALDSEKSLANWKALVTRLRGAYSLRVKSAHLTNGNESLSWPTAKARDWKDTMGCSLDATNPDGTHRNRRDRLVGAIVAEMHGQAVPVSPSTDGNRQESSQEGRLWMTPKSGQCGMTATTSGRPLEKATQLTTQVYVVNRQESWATPSTMDHINVVRNPEERSPAANKGGIPLGDQARRAEQWATPRLGREEKAETRLARGKDIGLHGQVGAMTNSAKLNPRWVEALMGLPIGWTMPSCSSPLTIAQTNSDCLATELCQPPQPELF</sequence>
<evidence type="ECO:0000256" key="1">
    <source>
        <dbReference type="SAM" id="MobiDB-lite"/>
    </source>
</evidence>
<name>A0A6J5N241_9CAUD</name>
<reference evidence="2" key="1">
    <citation type="submission" date="2020-04" db="EMBL/GenBank/DDBJ databases">
        <authorList>
            <person name="Chiriac C."/>
            <person name="Salcher M."/>
            <person name="Ghai R."/>
            <person name="Kavagutti S V."/>
        </authorList>
    </citation>
    <scope>NUCLEOTIDE SEQUENCE</scope>
</reference>
<feature type="compositionally biased region" description="Polar residues" evidence="1">
    <location>
        <begin position="238"/>
        <end position="250"/>
    </location>
</feature>